<name>A0A835QUD1_VANPL</name>
<keyword evidence="2" id="KW-1185">Reference proteome</keyword>
<dbReference type="EMBL" id="JADCNL010000006">
    <property type="protein sequence ID" value="KAG0476460.1"/>
    <property type="molecule type" value="Genomic_DNA"/>
</dbReference>
<comment type="caution">
    <text evidence="1">The sequence shown here is derived from an EMBL/GenBank/DDBJ whole genome shotgun (WGS) entry which is preliminary data.</text>
</comment>
<gene>
    <name evidence="1" type="ORF">HPP92_013301</name>
</gene>
<evidence type="ECO:0000313" key="1">
    <source>
        <dbReference type="EMBL" id="KAG0476460.1"/>
    </source>
</evidence>
<reference evidence="1 2" key="1">
    <citation type="journal article" date="2020" name="Nat. Food">
        <title>A phased Vanilla planifolia genome enables genetic improvement of flavour and production.</title>
        <authorList>
            <person name="Hasing T."/>
            <person name="Tang H."/>
            <person name="Brym M."/>
            <person name="Khazi F."/>
            <person name="Huang T."/>
            <person name="Chambers A.H."/>
        </authorList>
    </citation>
    <scope>NUCLEOTIDE SEQUENCE [LARGE SCALE GENOMIC DNA]</scope>
    <source>
        <tissue evidence="1">Leaf</tissue>
    </source>
</reference>
<sequence length="204" mass="22858">MLVQFSTGKQTFGNTGNNMEFLAATFSTASKVGKAELSYCMILGHNWSIYNCNTKVYTTIEDKNWRKMGTCVRKLVLENVNNCKIGAAATLCGCRANVKVNATSARTKLEQNVCMCEESQTGAKVSFVEGITCVRSKANCSMCSKFYCSDCGTQYVHFENEHRQDYCWMSMMKYWGRVSMLDYANFVRNRPIKGALGGKCARNC</sequence>
<dbReference type="AlphaFoldDB" id="A0A835QUD1"/>
<protein>
    <submittedName>
        <fullName evidence="1">Uncharacterized protein</fullName>
    </submittedName>
</protein>
<accession>A0A835QUD1</accession>
<proteinExistence type="predicted"/>
<evidence type="ECO:0000313" key="2">
    <source>
        <dbReference type="Proteomes" id="UP000636800"/>
    </source>
</evidence>
<dbReference type="OrthoDB" id="5835829at2759"/>
<organism evidence="1 2">
    <name type="scientific">Vanilla planifolia</name>
    <name type="common">Vanilla</name>
    <dbReference type="NCBI Taxonomy" id="51239"/>
    <lineage>
        <taxon>Eukaryota</taxon>
        <taxon>Viridiplantae</taxon>
        <taxon>Streptophyta</taxon>
        <taxon>Embryophyta</taxon>
        <taxon>Tracheophyta</taxon>
        <taxon>Spermatophyta</taxon>
        <taxon>Magnoliopsida</taxon>
        <taxon>Liliopsida</taxon>
        <taxon>Asparagales</taxon>
        <taxon>Orchidaceae</taxon>
        <taxon>Vanilloideae</taxon>
        <taxon>Vanilleae</taxon>
        <taxon>Vanilla</taxon>
    </lineage>
</organism>
<dbReference type="Proteomes" id="UP000636800">
    <property type="component" value="Chromosome 6"/>
</dbReference>